<evidence type="ECO:0000313" key="3">
    <source>
        <dbReference type="Proteomes" id="UP000294650"/>
    </source>
</evidence>
<feature type="transmembrane region" description="Helical" evidence="1">
    <location>
        <begin position="25"/>
        <end position="45"/>
    </location>
</feature>
<keyword evidence="1" id="KW-1133">Transmembrane helix</keyword>
<dbReference type="Proteomes" id="UP000294650">
    <property type="component" value="Unassembled WGS sequence"/>
</dbReference>
<protein>
    <submittedName>
        <fullName evidence="2">Uncharacterized protein</fullName>
    </submittedName>
</protein>
<comment type="caution">
    <text evidence="2">The sequence shown here is derived from an EMBL/GenBank/DDBJ whole genome shotgun (WGS) entry which is preliminary data.</text>
</comment>
<evidence type="ECO:0000313" key="2">
    <source>
        <dbReference type="EMBL" id="TCT18059.1"/>
    </source>
</evidence>
<organism evidence="2 3">
    <name type="scientific">Melghiribacillus thermohalophilus</name>
    <dbReference type="NCBI Taxonomy" id="1324956"/>
    <lineage>
        <taxon>Bacteria</taxon>
        <taxon>Bacillati</taxon>
        <taxon>Bacillota</taxon>
        <taxon>Bacilli</taxon>
        <taxon>Bacillales</taxon>
        <taxon>Bacillaceae</taxon>
        <taxon>Melghiribacillus</taxon>
    </lineage>
</organism>
<reference evidence="2 3" key="1">
    <citation type="submission" date="2019-03" db="EMBL/GenBank/DDBJ databases">
        <title>Genomic Encyclopedia of Type Strains, Phase IV (KMG-IV): sequencing the most valuable type-strain genomes for metagenomic binning, comparative biology and taxonomic classification.</title>
        <authorList>
            <person name="Goeker M."/>
        </authorList>
    </citation>
    <scope>NUCLEOTIDE SEQUENCE [LARGE SCALE GENOMIC DNA]</scope>
    <source>
        <strain evidence="2 3">DSM 25894</strain>
    </source>
</reference>
<sequence length="72" mass="8192">MLNYPAMYPAYQTMMRNPQVHDQRLFPYGGAIPFLTGLAVGPLLFGGYRPYPFYGPYGGFGYPGFGPRPFFW</sequence>
<name>A0A4R3MQG9_9BACI</name>
<evidence type="ECO:0000256" key="1">
    <source>
        <dbReference type="SAM" id="Phobius"/>
    </source>
</evidence>
<proteinExistence type="predicted"/>
<keyword evidence="3" id="KW-1185">Reference proteome</keyword>
<gene>
    <name evidence="2" type="ORF">EDD68_12411</name>
</gene>
<keyword evidence="1" id="KW-0472">Membrane</keyword>
<dbReference type="AlphaFoldDB" id="A0A4R3MQG9"/>
<dbReference type="EMBL" id="SMAN01000024">
    <property type="protein sequence ID" value="TCT18059.1"/>
    <property type="molecule type" value="Genomic_DNA"/>
</dbReference>
<accession>A0A4R3MQG9</accession>
<keyword evidence="1" id="KW-0812">Transmembrane</keyword>